<dbReference type="Pfam" id="PF01522">
    <property type="entry name" value="Polysacc_deac_1"/>
    <property type="match status" value="1"/>
</dbReference>
<dbReference type="Gene3D" id="3.20.20.370">
    <property type="entry name" value="Glycoside hydrolase/deacetylase"/>
    <property type="match status" value="1"/>
</dbReference>
<dbReference type="AlphaFoldDB" id="A0A7W9FZ08"/>
<accession>A0A7W9FZ08</accession>
<evidence type="ECO:0000313" key="5">
    <source>
        <dbReference type="Proteomes" id="UP000579153"/>
    </source>
</evidence>
<evidence type="ECO:0000313" key="4">
    <source>
        <dbReference type="EMBL" id="MBB5774197.1"/>
    </source>
</evidence>
<dbReference type="RefSeq" id="WP_185068052.1">
    <property type="nucleotide sequence ID" value="NZ_JACHMB010000001.1"/>
</dbReference>
<dbReference type="PANTHER" id="PTHR10587">
    <property type="entry name" value="GLYCOSYL TRANSFERASE-RELATED"/>
    <property type="match status" value="1"/>
</dbReference>
<dbReference type="PANTHER" id="PTHR10587:SF133">
    <property type="entry name" value="CHITIN DEACETYLASE 1-RELATED"/>
    <property type="match status" value="1"/>
</dbReference>
<evidence type="ECO:0000259" key="3">
    <source>
        <dbReference type="PROSITE" id="PS51677"/>
    </source>
</evidence>
<evidence type="ECO:0000256" key="2">
    <source>
        <dbReference type="ARBA" id="ARBA00022801"/>
    </source>
</evidence>
<reference evidence="4 5" key="1">
    <citation type="submission" date="2020-08" db="EMBL/GenBank/DDBJ databases">
        <title>Sequencing the genomes of 1000 actinobacteria strains.</title>
        <authorList>
            <person name="Klenk H.-P."/>
        </authorList>
    </citation>
    <scope>NUCLEOTIDE SEQUENCE [LARGE SCALE GENOMIC DNA]</scope>
    <source>
        <strain evidence="4 5">DSM 45507</strain>
    </source>
</reference>
<dbReference type="InterPro" id="IPR002509">
    <property type="entry name" value="NODB_dom"/>
</dbReference>
<dbReference type="GO" id="GO:0046872">
    <property type="term" value="F:metal ion binding"/>
    <property type="evidence" value="ECO:0007669"/>
    <property type="project" value="UniProtKB-KW"/>
</dbReference>
<dbReference type="PROSITE" id="PS51677">
    <property type="entry name" value="NODB"/>
    <property type="match status" value="1"/>
</dbReference>
<comment type="caution">
    <text evidence="4">The sequence shown here is derived from an EMBL/GenBank/DDBJ whole genome shotgun (WGS) entry which is preliminary data.</text>
</comment>
<feature type="domain" description="NodB homology" evidence="3">
    <location>
        <begin position="69"/>
        <end position="246"/>
    </location>
</feature>
<dbReference type="SUPFAM" id="SSF88713">
    <property type="entry name" value="Glycoside hydrolase/deacetylase"/>
    <property type="match status" value="1"/>
</dbReference>
<dbReference type="Proteomes" id="UP000579153">
    <property type="component" value="Unassembled WGS sequence"/>
</dbReference>
<keyword evidence="1" id="KW-0479">Metal-binding</keyword>
<dbReference type="GO" id="GO:0016810">
    <property type="term" value="F:hydrolase activity, acting on carbon-nitrogen (but not peptide) bonds"/>
    <property type="evidence" value="ECO:0007669"/>
    <property type="project" value="InterPro"/>
</dbReference>
<gene>
    <name evidence="4" type="ORF">HD596_000953</name>
</gene>
<organism evidence="4 5">
    <name type="scientific">Nonomuraea jabiensis</name>
    <dbReference type="NCBI Taxonomy" id="882448"/>
    <lineage>
        <taxon>Bacteria</taxon>
        <taxon>Bacillati</taxon>
        <taxon>Actinomycetota</taxon>
        <taxon>Actinomycetes</taxon>
        <taxon>Streptosporangiales</taxon>
        <taxon>Streptosporangiaceae</taxon>
        <taxon>Nonomuraea</taxon>
    </lineage>
</organism>
<protein>
    <submittedName>
        <fullName evidence="4">Peptidoglycan/xylan/chitin deacetylase (PgdA/CDA1 family)</fullName>
    </submittedName>
</protein>
<evidence type="ECO:0000256" key="1">
    <source>
        <dbReference type="ARBA" id="ARBA00022723"/>
    </source>
</evidence>
<proteinExistence type="predicted"/>
<name>A0A7W9FZ08_9ACTN</name>
<keyword evidence="2" id="KW-0378">Hydrolase</keyword>
<sequence>MRVWALPLALLALAICITYSVARRHQPEPPIVPYKAAVVDPAVLAKRLVSMQYGSGWPRSRRFDCAKLKCVALTFDDGPGEYTGRLLDMLRKRDVKATFFVIGQMVAADKGGRLVRRIVEDGHELGNHSWSHPALAGLSHDDVRRQLQHTNDLVFKLTGVRMHIMRPPYGSTNAAVAAEARHEGLAEILWSVDTLDWLHRVPAAVARRAGEAKPGSIVLMHDIHRTTVEAVPAILDFLDRKGFTFVTVSELYGRTPSPGRTYTER</sequence>
<dbReference type="InterPro" id="IPR050248">
    <property type="entry name" value="Polysacc_deacetylase_ArnD"/>
</dbReference>
<dbReference type="InterPro" id="IPR011330">
    <property type="entry name" value="Glyco_hydro/deAcase_b/a-brl"/>
</dbReference>
<keyword evidence="5" id="KW-1185">Reference proteome</keyword>
<dbReference type="GO" id="GO:0016020">
    <property type="term" value="C:membrane"/>
    <property type="evidence" value="ECO:0007669"/>
    <property type="project" value="TreeGrafter"/>
</dbReference>
<dbReference type="EMBL" id="JACHMB010000001">
    <property type="protein sequence ID" value="MBB5774197.1"/>
    <property type="molecule type" value="Genomic_DNA"/>
</dbReference>
<dbReference type="GO" id="GO:0005975">
    <property type="term" value="P:carbohydrate metabolic process"/>
    <property type="evidence" value="ECO:0007669"/>
    <property type="project" value="InterPro"/>
</dbReference>